<organism evidence="2 3">
    <name type="scientific">Pholiota conissans</name>
    <dbReference type="NCBI Taxonomy" id="109636"/>
    <lineage>
        <taxon>Eukaryota</taxon>
        <taxon>Fungi</taxon>
        <taxon>Dikarya</taxon>
        <taxon>Basidiomycota</taxon>
        <taxon>Agaricomycotina</taxon>
        <taxon>Agaricomycetes</taxon>
        <taxon>Agaricomycetidae</taxon>
        <taxon>Agaricales</taxon>
        <taxon>Agaricineae</taxon>
        <taxon>Strophariaceae</taxon>
        <taxon>Pholiota</taxon>
    </lineage>
</organism>
<evidence type="ECO:0000313" key="3">
    <source>
        <dbReference type="Proteomes" id="UP000807469"/>
    </source>
</evidence>
<comment type="caution">
    <text evidence="2">The sequence shown here is derived from an EMBL/GenBank/DDBJ whole genome shotgun (WGS) entry which is preliminary data.</text>
</comment>
<feature type="region of interest" description="Disordered" evidence="1">
    <location>
        <begin position="56"/>
        <end position="98"/>
    </location>
</feature>
<feature type="compositionally biased region" description="Basic residues" evidence="1">
    <location>
        <begin position="89"/>
        <end position="98"/>
    </location>
</feature>
<sequence>MFVTKSINEGVASTKQTLKSKGIDVTASGMSVKTSKRFGREDYVDATQRGVVKALQASSFGRSTSNESHPAAMQRTTSSTSSTSNEEKKKRKGFLSKK</sequence>
<evidence type="ECO:0000313" key="2">
    <source>
        <dbReference type="EMBL" id="KAF9476131.1"/>
    </source>
</evidence>
<keyword evidence="3" id="KW-1185">Reference proteome</keyword>
<dbReference type="OrthoDB" id="2505950at2759"/>
<proteinExistence type="predicted"/>
<name>A0A9P5YYC5_9AGAR</name>
<reference evidence="2" key="1">
    <citation type="submission" date="2020-11" db="EMBL/GenBank/DDBJ databases">
        <authorList>
            <consortium name="DOE Joint Genome Institute"/>
            <person name="Ahrendt S."/>
            <person name="Riley R."/>
            <person name="Andreopoulos W."/>
            <person name="Labutti K."/>
            <person name="Pangilinan J."/>
            <person name="Ruiz-Duenas F.J."/>
            <person name="Barrasa J.M."/>
            <person name="Sanchez-Garcia M."/>
            <person name="Camarero S."/>
            <person name="Miyauchi S."/>
            <person name="Serrano A."/>
            <person name="Linde D."/>
            <person name="Babiker R."/>
            <person name="Drula E."/>
            <person name="Ayuso-Fernandez I."/>
            <person name="Pacheco R."/>
            <person name="Padilla G."/>
            <person name="Ferreira P."/>
            <person name="Barriuso J."/>
            <person name="Kellner H."/>
            <person name="Castanera R."/>
            <person name="Alfaro M."/>
            <person name="Ramirez L."/>
            <person name="Pisabarro A.G."/>
            <person name="Kuo A."/>
            <person name="Tritt A."/>
            <person name="Lipzen A."/>
            <person name="He G."/>
            <person name="Yan M."/>
            <person name="Ng V."/>
            <person name="Cullen D."/>
            <person name="Martin F."/>
            <person name="Rosso M.-N."/>
            <person name="Henrissat B."/>
            <person name="Hibbett D."/>
            <person name="Martinez A.T."/>
            <person name="Grigoriev I.V."/>
        </authorList>
    </citation>
    <scope>NUCLEOTIDE SEQUENCE</scope>
    <source>
        <strain evidence="2">CIRM-BRFM 674</strain>
    </source>
</reference>
<gene>
    <name evidence="2" type="ORF">BDN70DRAFT_882844</name>
</gene>
<dbReference type="Proteomes" id="UP000807469">
    <property type="component" value="Unassembled WGS sequence"/>
</dbReference>
<evidence type="ECO:0000256" key="1">
    <source>
        <dbReference type="SAM" id="MobiDB-lite"/>
    </source>
</evidence>
<feature type="compositionally biased region" description="Polar residues" evidence="1">
    <location>
        <begin position="56"/>
        <end position="68"/>
    </location>
</feature>
<accession>A0A9P5YYC5</accession>
<dbReference type="AlphaFoldDB" id="A0A9P5YYC5"/>
<dbReference type="EMBL" id="MU155306">
    <property type="protein sequence ID" value="KAF9476131.1"/>
    <property type="molecule type" value="Genomic_DNA"/>
</dbReference>
<protein>
    <submittedName>
        <fullName evidence="2">Uncharacterized protein</fullName>
    </submittedName>
</protein>